<feature type="coiled-coil region" evidence="1">
    <location>
        <begin position="49"/>
        <end position="104"/>
    </location>
</feature>
<comment type="caution">
    <text evidence="2">The sequence shown here is derived from an EMBL/GenBank/DDBJ whole genome shotgun (WGS) entry which is preliminary data.</text>
</comment>
<keyword evidence="3" id="KW-1185">Reference proteome</keyword>
<evidence type="ECO:0000313" key="2">
    <source>
        <dbReference type="EMBL" id="MDM9631694.1"/>
    </source>
</evidence>
<dbReference type="EMBL" id="JAUDUY010000004">
    <property type="protein sequence ID" value="MDM9631694.1"/>
    <property type="molecule type" value="Genomic_DNA"/>
</dbReference>
<dbReference type="RefSeq" id="WP_289725059.1">
    <property type="nucleotide sequence ID" value="NZ_JAUDUY010000004.1"/>
</dbReference>
<organism evidence="2 3">
    <name type="scientific">Robiginitalea aurantiaca</name>
    <dbReference type="NCBI Taxonomy" id="3056915"/>
    <lineage>
        <taxon>Bacteria</taxon>
        <taxon>Pseudomonadati</taxon>
        <taxon>Bacteroidota</taxon>
        <taxon>Flavobacteriia</taxon>
        <taxon>Flavobacteriales</taxon>
        <taxon>Flavobacteriaceae</taxon>
        <taxon>Robiginitalea</taxon>
    </lineage>
</organism>
<name>A0ABT7WFJ8_9FLAO</name>
<reference evidence="2" key="1">
    <citation type="submission" date="2023-06" db="EMBL/GenBank/DDBJ databases">
        <title>Robiginitalea aurantiacus sp. nov. and Algoriphagus sediminis sp. nov., isolated from coastal sediment.</title>
        <authorList>
            <person name="Zhou Z.Y."/>
            <person name="An J."/>
            <person name="Jia Y.W."/>
            <person name="Du Z.J."/>
        </authorList>
    </citation>
    <scope>NUCLEOTIDE SEQUENCE</scope>
    <source>
        <strain evidence="2">M39</strain>
    </source>
</reference>
<dbReference type="Proteomes" id="UP001174839">
    <property type="component" value="Unassembled WGS sequence"/>
</dbReference>
<keyword evidence="1" id="KW-0175">Coiled coil</keyword>
<proteinExistence type="predicted"/>
<sequence length="104" mass="12517">MITTQLKNVPAAIPLRFQLDRLRVLGTQLKGSLGRYRQEPRTRDQFVRREMLRSRLQTLEKRCNEFRVRAENDAALKDRSLEELDLLRREFRNLEMQVKGFTQR</sequence>
<evidence type="ECO:0000313" key="3">
    <source>
        <dbReference type="Proteomes" id="UP001174839"/>
    </source>
</evidence>
<accession>A0ABT7WFJ8</accession>
<gene>
    <name evidence="2" type="ORF">QU605_09445</name>
</gene>
<evidence type="ECO:0000256" key="1">
    <source>
        <dbReference type="SAM" id="Coils"/>
    </source>
</evidence>
<protein>
    <submittedName>
        <fullName evidence="2">Uncharacterized protein</fullName>
    </submittedName>
</protein>